<evidence type="ECO:0000313" key="9">
    <source>
        <dbReference type="Proteomes" id="UP001304895"/>
    </source>
</evidence>
<dbReference type="SUPFAM" id="SSF51445">
    <property type="entry name" value="(Trans)glycosidases"/>
    <property type="match status" value="1"/>
</dbReference>
<evidence type="ECO:0000256" key="1">
    <source>
        <dbReference type="ARBA" id="ARBA00001695"/>
    </source>
</evidence>
<organism evidence="8 9">
    <name type="scientific">Trichocladium antarcticum</name>
    <dbReference type="NCBI Taxonomy" id="1450529"/>
    <lineage>
        <taxon>Eukaryota</taxon>
        <taxon>Fungi</taxon>
        <taxon>Dikarya</taxon>
        <taxon>Ascomycota</taxon>
        <taxon>Pezizomycotina</taxon>
        <taxon>Sordariomycetes</taxon>
        <taxon>Sordariomycetidae</taxon>
        <taxon>Sordariales</taxon>
        <taxon>Chaetomiaceae</taxon>
        <taxon>Trichocladium</taxon>
    </lineage>
</organism>
<dbReference type="EMBL" id="MU853421">
    <property type="protein sequence ID" value="KAK4131832.1"/>
    <property type="molecule type" value="Genomic_DNA"/>
</dbReference>
<evidence type="ECO:0000313" key="8">
    <source>
        <dbReference type="EMBL" id="KAK4131832.1"/>
    </source>
</evidence>
<evidence type="ECO:0000256" key="5">
    <source>
        <dbReference type="ARBA" id="ARBA00023295"/>
    </source>
</evidence>
<dbReference type="PANTHER" id="PTHR34983:SF1">
    <property type="entry name" value="ARABINOGALACTAN ENDO-BETA-1,4-GALACTANASE A"/>
    <property type="match status" value="1"/>
</dbReference>
<dbReference type="GO" id="GO:0031218">
    <property type="term" value="F:arabinogalactan endo-1,4-beta-galactosidase activity"/>
    <property type="evidence" value="ECO:0007669"/>
    <property type="project" value="UniProtKB-EC"/>
</dbReference>
<comment type="similarity">
    <text evidence="2 6">Belongs to the glycosyl hydrolase 53 family.</text>
</comment>
<proteinExistence type="inferred from homology"/>
<keyword evidence="5 6" id="KW-0326">Glycosidase</keyword>
<dbReference type="Proteomes" id="UP001304895">
    <property type="component" value="Unassembled WGS sequence"/>
</dbReference>
<comment type="caution">
    <text evidence="8">The sequence shown here is derived from an EMBL/GenBank/DDBJ whole genome shotgun (WGS) entry which is preliminary data.</text>
</comment>
<dbReference type="GO" id="GO:0015926">
    <property type="term" value="F:glucosidase activity"/>
    <property type="evidence" value="ECO:0007669"/>
    <property type="project" value="InterPro"/>
</dbReference>
<evidence type="ECO:0000256" key="6">
    <source>
        <dbReference type="RuleBase" id="RU361192"/>
    </source>
</evidence>
<sequence length="186" mass="20180">MMKPTSPGLSRTRGIRDIRFENGLPTANSSEESTLTAPKMILALLGILLGFPEANVARTCKGMDWSAAAVDEKPGVLYKNTTGNTLPRERILADNGINTVRQRAWTTPGDGNYSLDYYIALASRAAAAGVGVYIDLHYGDTQAGPRGFTMRIWAHRVLAALCFRSRDKRSGARPSFSSLRGDISMA</sequence>
<dbReference type="Pfam" id="PF07745">
    <property type="entry name" value="Glyco_hydro_53"/>
    <property type="match status" value="1"/>
</dbReference>
<dbReference type="EC" id="3.2.1.89" evidence="3 6"/>
<dbReference type="PANTHER" id="PTHR34983">
    <property type="entry name" value="ARABINOGALACTAN ENDO-BETA-1,4-GALACTANASE A"/>
    <property type="match status" value="1"/>
</dbReference>
<comment type="catalytic activity">
    <reaction evidence="1 6">
        <text>The enzyme specifically hydrolyzes (1-&gt;4)-beta-D-galactosidic linkages in type I arabinogalactans.</text>
        <dbReference type="EC" id="3.2.1.89"/>
    </reaction>
</comment>
<reference evidence="8" key="1">
    <citation type="journal article" date="2023" name="Mol. Phylogenet. Evol.">
        <title>Genome-scale phylogeny and comparative genomics of the fungal order Sordariales.</title>
        <authorList>
            <person name="Hensen N."/>
            <person name="Bonometti L."/>
            <person name="Westerberg I."/>
            <person name="Brannstrom I.O."/>
            <person name="Guillou S."/>
            <person name="Cros-Aarteil S."/>
            <person name="Calhoun S."/>
            <person name="Haridas S."/>
            <person name="Kuo A."/>
            <person name="Mondo S."/>
            <person name="Pangilinan J."/>
            <person name="Riley R."/>
            <person name="LaButti K."/>
            <person name="Andreopoulos B."/>
            <person name="Lipzen A."/>
            <person name="Chen C."/>
            <person name="Yan M."/>
            <person name="Daum C."/>
            <person name="Ng V."/>
            <person name="Clum A."/>
            <person name="Steindorff A."/>
            <person name="Ohm R.A."/>
            <person name="Martin F."/>
            <person name="Silar P."/>
            <person name="Natvig D.O."/>
            <person name="Lalanne C."/>
            <person name="Gautier V."/>
            <person name="Ament-Velasquez S.L."/>
            <person name="Kruys A."/>
            <person name="Hutchinson M.I."/>
            <person name="Powell A.J."/>
            <person name="Barry K."/>
            <person name="Miller A.N."/>
            <person name="Grigoriev I.V."/>
            <person name="Debuchy R."/>
            <person name="Gladieux P."/>
            <person name="Hiltunen Thoren M."/>
            <person name="Johannesson H."/>
        </authorList>
    </citation>
    <scope>NUCLEOTIDE SEQUENCE</scope>
    <source>
        <strain evidence="8">CBS 123565</strain>
    </source>
</reference>
<keyword evidence="9" id="KW-1185">Reference proteome</keyword>
<dbReference type="GO" id="GO:0045490">
    <property type="term" value="P:pectin catabolic process"/>
    <property type="evidence" value="ECO:0007669"/>
    <property type="project" value="TreeGrafter"/>
</dbReference>
<keyword evidence="4 6" id="KW-0378">Hydrolase</keyword>
<evidence type="ECO:0000256" key="2">
    <source>
        <dbReference type="ARBA" id="ARBA00010687"/>
    </source>
</evidence>
<evidence type="ECO:0000256" key="3">
    <source>
        <dbReference type="ARBA" id="ARBA00012556"/>
    </source>
</evidence>
<gene>
    <name evidence="8" type="ORF">BT67DRAFT_136019</name>
</gene>
<dbReference type="Gene3D" id="3.20.20.80">
    <property type="entry name" value="Glycosidases"/>
    <property type="match status" value="1"/>
</dbReference>
<protein>
    <recommendedName>
        <fullName evidence="3 6">Arabinogalactan endo-beta-1,4-galactanase</fullName>
        <ecNumber evidence="3 6">3.2.1.89</ecNumber>
    </recommendedName>
</protein>
<reference evidence="8" key="2">
    <citation type="submission" date="2023-05" db="EMBL/GenBank/DDBJ databases">
        <authorList>
            <consortium name="Lawrence Berkeley National Laboratory"/>
            <person name="Steindorff A."/>
            <person name="Hensen N."/>
            <person name="Bonometti L."/>
            <person name="Westerberg I."/>
            <person name="Brannstrom I.O."/>
            <person name="Guillou S."/>
            <person name="Cros-Aarteil S."/>
            <person name="Calhoun S."/>
            <person name="Haridas S."/>
            <person name="Kuo A."/>
            <person name="Mondo S."/>
            <person name="Pangilinan J."/>
            <person name="Riley R."/>
            <person name="Labutti K."/>
            <person name="Andreopoulos B."/>
            <person name="Lipzen A."/>
            <person name="Chen C."/>
            <person name="Yanf M."/>
            <person name="Daum C."/>
            <person name="Ng V."/>
            <person name="Clum A."/>
            <person name="Ohm R."/>
            <person name="Martin F."/>
            <person name="Silar P."/>
            <person name="Natvig D."/>
            <person name="Lalanne C."/>
            <person name="Gautier V."/>
            <person name="Ament-Velasquez S.L."/>
            <person name="Kruys A."/>
            <person name="Hutchinson M.I."/>
            <person name="Powell A.J."/>
            <person name="Barry K."/>
            <person name="Miller A.N."/>
            <person name="Grigoriev I.V."/>
            <person name="Debuchy R."/>
            <person name="Gladieux P."/>
            <person name="Thoren M.H."/>
            <person name="Johannesson H."/>
        </authorList>
    </citation>
    <scope>NUCLEOTIDE SEQUENCE</scope>
    <source>
        <strain evidence="8">CBS 123565</strain>
    </source>
</reference>
<evidence type="ECO:0000256" key="4">
    <source>
        <dbReference type="ARBA" id="ARBA00022801"/>
    </source>
</evidence>
<dbReference type="AlphaFoldDB" id="A0AAN6UF40"/>
<name>A0AAN6UF40_9PEZI</name>
<feature type="region of interest" description="Disordered" evidence="7">
    <location>
        <begin position="1"/>
        <end position="31"/>
    </location>
</feature>
<accession>A0AAN6UF40</accession>
<dbReference type="InterPro" id="IPR017853">
    <property type="entry name" value="GH"/>
</dbReference>
<evidence type="ECO:0000256" key="7">
    <source>
        <dbReference type="SAM" id="MobiDB-lite"/>
    </source>
</evidence>
<dbReference type="InterPro" id="IPR011683">
    <property type="entry name" value="Glyco_hydro_53"/>
</dbReference>